<dbReference type="InParanoid" id="B9RNH7"/>
<reference evidence="3" key="1">
    <citation type="journal article" date="2010" name="Nat. Biotechnol.">
        <title>Draft genome sequence of the oilseed species Ricinus communis.</title>
        <authorList>
            <person name="Chan A.P."/>
            <person name="Crabtree J."/>
            <person name="Zhao Q."/>
            <person name="Lorenzi H."/>
            <person name="Orvis J."/>
            <person name="Puiu D."/>
            <person name="Melake-Berhan A."/>
            <person name="Jones K.M."/>
            <person name="Redman J."/>
            <person name="Chen G."/>
            <person name="Cahoon E.B."/>
            <person name="Gedil M."/>
            <person name="Stanke M."/>
            <person name="Haas B.J."/>
            <person name="Wortman J.R."/>
            <person name="Fraser-Liggett C.M."/>
            <person name="Ravel J."/>
            <person name="Rabinowicz P.D."/>
        </authorList>
    </citation>
    <scope>NUCLEOTIDE SEQUENCE [LARGE SCALE GENOMIC DNA]</scope>
    <source>
        <strain evidence="3">cv. Hale</strain>
    </source>
</reference>
<dbReference type="InterPro" id="IPR008480">
    <property type="entry name" value="DUF761_pln"/>
</dbReference>
<dbReference type="AlphaFoldDB" id="B9RNH7"/>
<proteinExistence type="predicted"/>
<feature type="region of interest" description="Disordered" evidence="1">
    <location>
        <begin position="149"/>
        <end position="169"/>
    </location>
</feature>
<dbReference type="OrthoDB" id="1926607at2759"/>
<dbReference type="EMBL" id="EQ973790">
    <property type="protein sequence ID" value="EEF47300.1"/>
    <property type="molecule type" value="Genomic_DNA"/>
</dbReference>
<dbReference type="PANTHER" id="PTHR36378">
    <property type="entry name" value="COTTON FIBER PROTEIN"/>
    <property type="match status" value="1"/>
</dbReference>
<keyword evidence="3" id="KW-1185">Reference proteome</keyword>
<evidence type="ECO:0000313" key="3">
    <source>
        <dbReference type="Proteomes" id="UP000008311"/>
    </source>
</evidence>
<protein>
    <submittedName>
        <fullName evidence="2">Uncharacterized protein</fullName>
    </submittedName>
</protein>
<dbReference type="PANTHER" id="PTHR36378:SF1">
    <property type="entry name" value="COTTON FIBER PROTEIN"/>
    <property type="match status" value="1"/>
</dbReference>
<organism evidence="2 3">
    <name type="scientific">Ricinus communis</name>
    <name type="common">Castor bean</name>
    <dbReference type="NCBI Taxonomy" id="3988"/>
    <lineage>
        <taxon>Eukaryota</taxon>
        <taxon>Viridiplantae</taxon>
        <taxon>Streptophyta</taxon>
        <taxon>Embryophyta</taxon>
        <taxon>Tracheophyta</taxon>
        <taxon>Spermatophyta</taxon>
        <taxon>Magnoliopsida</taxon>
        <taxon>eudicotyledons</taxon>
        <taxon>Gunneridae</taxon>
        <taxon>Pentapetalae</taxon>
        <taxon>rosids</taxon>
        <taxon>fabids</taxon>
        <taxon>Malpighiales</taxon>
        <taxon>Euphorbiaceae</taxon>
        <taxon>Acalyphoideae</taxon>
        <taxon>Acalypheae</taxon>
        <taxon>Ricinus</taxon>
    </lineage>
</organism>
<gene>
    <name evidence="2" type="ORF">RCOM_1347990</name>
</gene>
<dbReference type="KEGG" id="rcu:8265154"/>
<evidence type="ECO:0000256" key="1">
    <source>
        <dbReference type="SAM" id="MobiDB-lite"/>
    </source>
</evidence>
<sequence>MENNSSNIVVSSNTVTALDNNQKSHNGFVPKKKKRGPMHVFRVALYMIKSNKSKKSKSVSVGTVSIWKKLFGLGSMRPLQMPSDPLSPPLHLLEGGTTGTGVPPVLTRSVVEHLEVFTPPMSPAQASVASSSSCGMSQYASATNLQLLDEGDESDEDDQEVDINGDKGGDEMIDLKAEKFIAQFYQQMRLQDEAYATRCNRRMNGGQ</sequence>
<evidence type="ECO:0000313" key="2">
    <source>
        <dbReference type="EMBL" id="EEF47300.1"/>
    </source>
</evidence>
<dbReference type="STRING" id="3988.B9RNH7"/>
<name>B9RNH7_RICCO</name>
<dbReference type="Proteomes" id="UP000008311">
    <property type="component" value="Unassembled WGS sequence"/>
</dbReference>
<dbReference type="Pfam" id="PF05553">
    <property type="entry name" value="DUF761"/>
    <property type="match status" value="1"/>
</dbReference>
<feature type="compositionally biased region" description="Acidic residues" evidence="1">
    <location>
        <begin position="149"/>
        <end position="163"/>
    </location>
</feature>
<accession>B9RNH7</accession>
<dbReference type="OMA" id="FILQFYQ"/>
<dbReference type="eggNOG" id="ENOG502S91E">
    <property type="taxonomic scope" value="Eukaryota"/>
</dbReference>